<evidence type="ECO:0000256" key="8">
    <source>
        <dbReference type="ARBA" id="ARBA00023136"/>
    </source>
</evidence>
<dbReference type="eggNOG" id="COG3842">
    <property type="taxonomic scope" value="Bacteria"/>
</dbReference>
<organism evidence="11 12">
    <name type="scientific">Crocosphaera chwakensis CCY0110</name>
    <dbReference type="NCBI Taxonomy" id="391612"/>
    <lineage>
        <taxon>Bacteria</taxon>
        <taxon>Bacillati</taxon>
        <taxon>Cyanobacteriota</taxon>
        <taxon>Cyanophyceae</taxon>
        <taxon>Oscillatoriophycideae</taxon>
        <taxon>Chroococcales</taxon>
        <taxon>Aphanothecaceae</taxon>
        <taxon>Crocosphaera</taxon>
        <taxon>Crocosphaera chwakensis</taxon>
    </lineage>
</organism>
<dbReference type="EC" id="7.6.2.9" evidence="9"/>
<accession>A3ITN3</accession>
<dbReference type="SUPFAM" id="SSF52540">
    <property type="entry name" value="P-loop containing nucleoside triphosphate hydrolases"/>
    <property type="match status" value="1"/>
</dbReference>
<dbReference type="PANTHER" id="PTHR42781:SF5">
    <property type="entry name" value="PUTRESCINE TRANSPORT ATP-BINDING PROTEIN POTG"/>
    <property type="match status" value="1"/>
</dbReference>
<dbReference type="InterPro" id="IPR050093">
    <property type="entry name" value="ABC_SmlMolc_Importer"/>
</dbReference>
<dbReference type="InterPro" id="IPR008995">
    <property type="entry name" value="Mo/tungstate-bd_C_term_dom"/>
</dbReference>
<dbReference type="AlphaFoldDB" id="A3ITN3"/>
<dbReference type="FunFam" id="3.40.50.300:FF:000425">
    <property type="entry name" value="Probable ABC transporter, ATP-binding subunit"/>
    <property type="match status" value="1"/>
</dbReference>
<gene>
    <name evidence="11" type="ORF">CY0110_30728</name>
</gene>
<dbReference type="PANTHER" id="PTHR42781">
    <property type="entry name" value="SPERMIDINE/PUTRESCINE IMPORT ATP-BINDING PROTEIN POTA"/>
    <property type="match status" value="1"/>
</dbReference>
<sequence>MENSIILQVNQLVKQFANHQLRAVDEVSFQLTQGDILGLLGPSGCGKTTLLRMIAGFEQPSQGTIELGGNVIASASQLLPPEQRNTGMVFQDYALFPHLNIADNIAFGLNKKRLSKKEIKHRIGEVLTLVGLEGLEKRYPHQLSGGQQQRVALARALAPQPALILLDEPLSNLDVQVRIRLRHEIRHILKATGITAIFVTHDQEEALAICDKIGVMSCGKVEQLGTPEAIYTRPASRFVAEFVTQANFIPAKRQGKLWTTEIGQWELPSPPETVPEGDLMVRQEDIKLEPDDTAKVVICDRQFLGREYRYCLRTPSGSQIHARTTLQTQLPIGTKVQLAIASQSAQVFPVASSRG</sequence>
<dbReference type="RefSeq" id="WP_008276740.1">
    <property type="nucleotide sequence ID" value="NZ_AAXW01000029.1"/>
</dbReference>
<dbReference type="InterPro" id="IPR003593">
    <property type="entry name" value="AAA+_ATPase"/>
</dbReference>
<dbReference type="Gene3D" id="3.40.50.300">
    <property type="entry name" value="P-loop containing nucleotide triphosphate hydrolases"/>
    <property type="match status" value="1"/>
</dbReference>
<dbReference type="PROSITE" id="PS00211">
    <property type="entry name" value="ABC_TRANSPORTER_1"/>
    <property type="match status" value="1"/>
</dbReference>
<keyword evidence="3" id="KW-1003">Cell membrane</keyword>
<keyword evidence="6" id="KW-0067">ATP-binding</keyword>
<evidence type="ECO:0000313" key="12">
    <source>
        <dbReference type="Proteomes" id="UP000003781"/>
    </source>
</evidence>
<evidence type="ECO:0000256" key="6">
    <source>
        <dbReference type="ARBA" id="ARBA00022840"/>
    </source>
</evidence>
<dbReference type="InterPro" id="IPR013611">
    <property type="entry name" value="Transp-assoc_OB_typ2"/>
</dbReference>
<name>A3ITN3_9CHRO</name>
<evidence type="ECO:0000256" key="3">
    <source>
        <dbReference type="ARBA" id="ARBA00022475"/>
    </source>
</evidence>
<dbReference type="PROSITE" id="PS50893">
    <property type="entry name" value="ABC_TRANSPORTER_2"/>
    <property type="match status" value="1"/>
</dbReference>
<dbReference type="SUPFAM" id="SSF50331">
    <property type="entry name" value="MOP-like"/>
    <property type="match status" value="1"/>
</dbReference>
<dbReference type="InterPro" id="IPR017871">
    <property type="entry name" value="ABC_transporter-like_CS"/>
</dbReference>
<evidence type="ECO:0000256" key="7">
    <source>
        <dbReference type="ARBA" id="ARBA00022967"/>
    </source>
</evidence>
<keyword evidence="2" id="KW-0813">Transport</keyword>
<dbReference type="GO" id="GO:0005524">
    <property type="term" value="F:ATP binding"/>
    <property type="evidence" value="ECO:0007669"/>
    <property type="project" value="UniProtKB-KW"/>
</dbReference>
<evidence type="ECO:0000256" key="2">
    <source>
        <dbReference type="ARBA" id="ARBA00022448"/>
    </source>
</evidence>
<feature type="domain" description="ABC transporter" evidence="10">
    <location>
        <begin position="7"/>
        <end position="243"/>
    </location>
</feature>
<keyword evidence="8" id="KW-0472">Membrane</keyword>
<keyword evidence="4" id="KW-0997">Cell inner membrane</keyword>
<dbReference type="Proteomes" id="UP000003781">
    <property type="component" value="Unassembled WGS sequence"/>
</dbReference>
<keyword evidence="5" id="KW-0547">Nucleotide-binding</keyword>
<dbReference type="InterPro" id="IPR003439">
    <property type="entry name" value="ABC_transporter-like_ATP-bd"/>
</dbReference>
<keyword evidence="12" id="KW-1185">Reference proteome</keyword>
<comment type="caution">
    <text evidence="11">The sequence shown here is derived from an EMBL/GenBank/DDBJ whole genome shotgun (WGS) entry which is preliminary data.</text>
</comment>
<evidence type="ECO:0000256" key="1">
    <source>
        <dbReference type="ARBA" id="ARBA00004417"/>
    </source>
</evidence>
<dbReference type="Pfam" id="PF08402">
    <property type="entry name" value="TOBE_2"/>
    <property type="match status" value="1"/>
</dbReference>
<dbReference type="OrthoDB" id="417582at2"/>
<comment type="subcellular location">
    <subcellularLocation>
        <location evidence="1">Cell inner membrane</location>
        <topology evidence="1">Peripheral membrane protein</topology>
    </subcellularLocation>
</comment>
<dbReference type="InterPro" id="IPR027417">
    <property type="entry name" value="P-loop_NTPase"/>
</dbReference>
<dbReference type="GO" id="GO:0016887">
    <property type="term" value="F:ATP hydrolysis activity"/>
    <property type="evidence" value="ECO:0007669"/>
    <property type="project" value="InterPro"/>
</dbReference>
<evidence type="ECO:0000256" key="4">
    <source>
        <dbReference type="ARBA" id="ARBA00022519"/>
    </source>
</evidence>
<dbReference type="GO" id="GO:0015418">
    <property type="term" value="F:ABC-type quaternary ammonium compound transporting activity"/>
    <property type="evidence" value="ECO:0007669"/>
    <property type="project" value="UniProtKB-EC"/>
</dbReference>
<proteinExistence type="predicted"/>
<dbReference type="GO" id="GO:0043190">
    <property type="term" value="C:ATP-binding cassette (ABC) transporter complex"/>
    <property type="evidence" value="ECO:0007669"/>
    <property type="project" value="InterPro"/>
</dbReference>
<dbReference type="SMART" id="SM00382">
    <property type="entry name" value="AAA"/>
    <property type="match status" value="1"/>
</dbReference>
<keyword evidence="7" id="KW-1278">Translocase</keyword>
<dbReference type="Pfam" id="PF00005">
    <property type="entry name" value="ABC_tran"/>
    <property type="match status" value="1"/>
</dbReference>
<evidence type="ECO:0000259" key="10">
    <source>
        <dbReference type="PROSITE" id="PS50893"/>
    </source>
</evidence>
<evidence type="ECO:0000313" key="11">
    <source>
        <dbReference type="EMBL" id="EAZ90214.1"/>
    </source>
</evidence>
<dbReference type="EMBL" id="AAXW01000029">
    <property type="protein sequence ID" value="EAZ90214.1"/>
    <property type="molecule type" value="Genomic_DNA"/>
</dbReference>
<protein>
    <recommendedName>
        <fullName evidence="9">ABC-type quaternary amine transporter</fullName>
        <ecNumber evidence="9">7.6.2.9</ecNumber>
    </recommendedName>
</protein>
<evidence type="ECO:0000256" key="5">
    <source>
        <dbReference type="ARBA" id="ARBA00022741"/>
    </source>
</evidence>
<reference evidence="11 12" key="1">
    <citation type="submission" date="2007-03" db="EMBL/GenBank/DDBJ databases">
        <authorList>
            <person name="Stal L."/>
            <person name="Ferriera S."/>
            <person name="Johnson J."/>
            <person name="Kravitz S."/>
            <person name="Beeson K."/>
            <person name="Sutton G."/>
            <person name="Rogers Y.-H."/>
            <person name="Friedman R."/>
            <person name="Frazier M."/>
            <person name="Venter J.C."/>
        </authorList>
    </citation>
    <scope>NUCLEOTIDE SEQUENCE [LARGE SCALE GENOMIC DNA]</scope>
    <source>
        <strain evidence="11 12">CCY0110</strain>
    </source>
</reference>
<evidence type="ECO:0000256" key="9">
    <source>
        <dbReference type="ARBA" id="ARBA00066388"/>
    </source>
</evidence>